<proteinExistence type="predicted"/>
<dbReference type="InterPro" id="IPR026444">
    <property type="entry name" value="Secre_tail"/>
</dbReference>
<dbReference type="RefSeq" id="WP_106931341.1">
    <property type="nucleotide sequence ID" value="NZ_PYFT01000001.1"/>
</dbReference>
<dbReference type="NCBIfam" id="TIGR04183">
    <property type="entry name" value="Por_Secre_tail"/>
    <property type="match status" value="1"/>
</dbReference>
<evidence type="ECO:0000313" key="3">
    <source>
        <dbReference type="EMBL" id="PSR55163.1"/>
    </source>
</evidence>
<organism evidence="3 4">
    <name type="scientific">Adhaeribacter arboris</name>
    <dbReference type="NCBI Taxonomy" id="2072846"/>
    <lineage>
        <taxon>Bacteria</taxon>
        <taxon>Pseudomonadati</taxon>
        <taxon>Bacteroidota</taxon>
        <taxon>Cytophagia</taxon>
        <taxon>Cytophagales</taxon>
        <taxon>Hymenobacteraceae</taxon>
        <taxon>Adhaeribacter</taxon>
    </lineage>
</organism>
<dbReference type="PANTHER" id="PTHR42754">
    <property type="entry name" value="ENDOGLUCANASE"/>
    <property type="match status" value="1"/>
</dbReference>
<dbReference type="PANTHER" id="PTHR42754:SF1">
    <property type="entry name" value="LIPOPROTEIN"/>
    <property type="match status" value="1"/>
</dbReference>
<dbReference type="OrthoDB" id="922614at2"/>
<keyword evidence="1" id="KW-0472">Membrane</keyword>
<dbReference type="AlphaFoldDB" id="A0A2T2YI27"/>
<name>A0A2T2YI27_9BACT</name>
<gene>
    <name evidence="3" type="ORF">AHMF7605_17440</name>
</gene>
<protein>
    <recommendedName>
        <fullName evidence="2">Secretion system C-terminal sorting domain-containing protein</fullName>
    </recommendedName>
</protein>
<feature type="domain" description="Secretion system C-terminal sorting" evidence="2">
    <location>
        <begin position="923"/>
        <end position="997"/>
    </location>
</feature>
<dbReference type="Proteomes" id="UP000240357">
    <property type="component" value="Unassembled WGS sequence"/>
</dbReference>
<keyword evidence="1" id="KW-0812">Transmembrane</keyword>
<keyword evidence="4" id="KW-1185">Reference proteome</keyword>
<dbReference type="EMBL" id="PYFT01000001">
    <property type="protein sequence ID" value="PSR55163.1"/>
    <property type="molecule type" value="Genomic_DNA"/>
</dbReference>
<comment type="caution">
    <text evidence="3">The sequence shown here is derived from an EMBL/GenBank/DDBJ whole genome shotgun (WGS) entry which is preliminary data.</text>
</comment>
<evidence type="ECO:0000256" key="1">
    <source>
        <dbReference type="SAM" id="Phobius"/>
    </source>
</evidence>
<dbReference type="Pfam" id="PF18962">
    <property type="entry name" value="Por_Secre_tail"/>
    <property type="match status" value="1"/>
</dbReference>
<evidence type="ECO:0000259" key="2">
    <source>
        <dbReference type="Pfam" id="PF18962"/>
    </source>
</evidence>
<keyword evidence="1" id="KW-1133">Transmembrane helix</keyword>
<accession>A0A2T2YI27</accession>
<feature type="transmembrane region" description="Helical" evidence="1">
    <location>
        <begin position="20"/>
        <end position="40"/>
    </location>
</feature>
<evidence type="ECO:0000313" key="4">
    <source>
        <dbReference type="Proteomes" id="UP000240357"/>
    </source>
</evidence>
<sequence length="1002" mass="107414">MKTLVLCCNRIWENQSFARFWRFLFLVLLSSYCSASVAWAQSKQWDKTLGGSAAEALTTMIVTPDGGYLLGGTSTSGAGKDKTQPSRGEADYWIVKVNSSGNIVWNKTIGTSGYDYFEDLITTPDGGYLVGGSTLSDMNGDKTGKSKGGFDYWIVKLDAAGNKVWDKTIGGNSSDYFQAMVATQDGGFLLGGSSFSGKSGDKSQAGRGGLDRDYWVIKIDENGKKVWDKTITGDSDDRLAEVMATPDGGFLLGGNSYSDIGYNKTGESRGVDDYWVVKLDSTGTQVWDNTFGGGATDNLYNLALTQDGGYLLGGYSESGLQGDKTSSGKGGADLWIIKVDSTGNKIWDKTFGSRDYDYFADLVALPGGGYLLGGTSQGGVGGDKTQISRGGPDYWVIKINETGNKAWDRTFGGKNSDELQALLSTPDGGYLLGGSSFSGTSGEKSEAGKGESDYWVVKVEEDNFLDAQWNFRYGGSGNDGFATVIRTADSGFLFGGSSTSDNSGDRTQPSRGKSDYWIVKTDEAGKKQWDIRYGGPSDDYLNSVIQTIDGGYLLGGTSLSGVGGDKTQASRGERDYWVIKINAKGVKVWDRRFGGSGSDDLKQIFQLPSGRYVLAGTSSSTASGDKTQNTRGGQDYWVVKLNNNGSLVWNRRYGGSLNDALESIAPTLDDGFLLGGSSFSGVSGDKTQSTRGSADYWVVRINGDGDVVWDKRYGGSGVDNLMSLGSTGTATGNFFMAGHSTSGISGDKTQSNRGGKDFWMIKISGDGEKLFDSRFGGDKDEGLRSIIITADGGYLLAGRSESDISGDKTQKSQGSSDYWIVKTNSVGVKQWDKRFGGNAYDEIRAILQTDDGGYLLGGRSDSGVSGDRTQASQGKTDYWVVKVAPEVIEAPAELAAPPALVSETNRGERKAGEASSSFLLSAYPNPAPGKVTVQFTLPQTQAAQLKVYNLQGKEISTLFQGEAKANQMYQVEWQADKQATGMYLMQLQTPAKRRQYKLLLAR</sequence>
<reference evidence="3 4" key="1">
    <citation type="submission" date="2018-03" db="EMBL/GenBank/DDBJ databases">
        <title>Adhaeribacter sp. HMF7605 Genome sequencing and assembly.</title>
        <authorList>
            <person name="Kang H."/>
            <person name="Kang J."/>
            <person name="Cha I."/>
            <person name="Kim H."/>
            <person name="Joh K."/>
        </authorList>
    </citation>
    <scope>NUCLEOTIDE SEQUENCE [LARGE SCALE GENOMIC DNA]</scope>
    <source>
        <strain evidence="3 4">HMF7605</strain>
    </source>
</reference>